<organism evidence="1 2">
    <name type="scientific">Sediminimonas qiaohouensis</name>
    <dbReference type="NCBI Taxonomy" id="552061"/>
    <lineage>
        <taxon>Bacteria</taxon>
        <taxon>Pseudomonadati</taxon>
        <taxon>Pseudomonadota</taxon>
        <taxon>Alphaproteobacteria</taxon>
        <taxon>Rhodobacterales</taxon>
        <taxon>Roseobacteraceae</taxon>
        <taxon>Sediminimonas</taxon>
    </lineage>
</organism>
<dbReference type="Proteomes" id="UP000483078">
    <property type="component" value="Unassembled WGS sequence"/>
</dbReference>
<reference evidence="1 2" key="1">
    <citation type="submission" date="2019-06" db="EMBL/GenBank/DDBJ databases">
        <title>Enrichment of Autotrophic Halophilic Microorganisms from Red Sea Brine Pool Using Microbial Electrosynthesis System.</title>
        <authorList>
            <person name="Alqahtani M.F."/>
            <person name="Bajracharya S."/>
            <person name="Katuri K.P."/>
            <person name="Ali M."/>
            <person name="Saikaly P.E."/>
        </authorList>
    </citation>
    <scope>NUCLEOTIDE SEQUENCE [LARGE SCALE GENOMIC DNA]</scope>
    <source>
        <strain evidence="1">MES6</strain>
    </source>
</reference>
<dbReference type="RefSeq" id="WP_273247511.1">
    <property type="nucleotide sequence ID" value="NZ_VENJ01000001.1"/>
</dbReference>
<proteinExistence type="predicted"/>
<sequence length="326" mass="35611">MPDDPDFALLPTPLNADGKPRKTGVEIELGGLSEARVAEVCTATLGGTATQGDGPFWTITQSSIGKIEVYLDIFLRKAERSALRDFALEIGREVIPVEIVTDPLDMDGLKALVGLCHALRQAGAVGSEGGLLFGFGLHLNIEIASDNDADIIRPLLAYALIEDWMRSANPIDESRRVLPFSDPYPTDFVRGLIGLGPDATLTDVITLYLQRTPTRNRGLDMLPIFAHLRPDLVAHTLPKATSARPAFHFRLPDSRIDNPDWSIAQEWQRWITVERVAADTALLGALADAWLDDHGALTLLRQHWADRAGAILHRARLDDAGGVRPA</sequence>
<dbReference type="InterPro" id="IPR022025">
    <property type="entry name" value="Amidoligase_2"/>
</dbReference>
<comment type="caution">
    <text evidence="1">The sequence shown here is derived from an EMBL/GenBank/DDBJ whole genome shotgun (WGS) entry which is preliminary data.</text>
</comment>
<protein>
    <recommendedName>
        <fullName evidence="3">Amidoligase enzyme</fullName>
    </recommendedName>
</protein>
<evidence type="ECO:0008006" key="3">
    <source>
        <dbReference type="Google" id="ProtNLM"/>
    </source>
</evidence>
<gene>
    <name evidence="1" type="ORF">FH759_00085</name>
</gene>
<name>A0A7C9L6M5_9RHOB</name>
<evidence type="ECO:0000313" key="1">
    <source>
        <dbReference type="EMBL" id="MTJ03074.1"/>
    </source>
</evidence>
<dbReference type="AlphaFoldDB" id="A0A7C9L6M5"/>
<accession>A0A7C9L6M5</accession>
<dbReference type="EMBL" id="VENJ01000001">
    <property type="protein sequence ID" value="MTJ03074.1"/>
    <property type="molecule type" value="Genomic_DNA"/>
</dbReference>
<dbReference type="Pfam" id="PF12224">
    <property type="entry name" value="Amidoligase_2"/>
    <property type="match status" value="1"/>
</dbReference>
<evidence type="ECO:0000313" key="2">
    <source>
        <dbReference type="Proteomes" id="UP000483078"/>
    </source>
</evidence>